<proteinExistence type="predicted"/>
<dbReference type="Proteomes" id="UP001176941">
    <property type="component" value="Chromosome 21"/>
</dbReference>
<evidence type="ECO:0000313" key="3">
    <source>
        <dbReference type="Proteomes" id="UP001176941"/>
    </source>
</evidence>
<organism evidence="2 3">
    <name type="scientific">Rangifer tarandus platyrhynchus</name>
    <name type="common">Svalbard reindeer</name>
    <dbReference type="NCBI Taxonomy" id="3082113"/>
    <lineage>
        <taxon>Eukaryota</taxon>
        <taxon>Metazoa</taxon>
        <taxon>Chordata</taxon>
        <taxon>Craniata</taxon>
        <taxon>Vertebrata</taxon>
        <taxon>Euteleostomi</taxon>
        <taxon>Mammalia</taxon>
        <taxon>Eutheria</taxon>
        <taxon>Laurasiatheria</taxon>
        <taxon>Artiodactyla</taxon>
        <taxon>Ruminantia</taxon>
        <taxon>Pecora</taxon>
        <taxon>Cervidae</taxon>
        <taxon>Odocoileinae</taxon>
        <taxon>Rangifer</taxon>
    </lineage>
</organism>
<gene>
    <name evidence="2" type="ORF">MRATA1EN1_LOCUS12775</name>
</gene>
<accession>A0ABN8YR22</accession>
<protein>
    <submittedName>
        <fullName evidence="2">Uncharacterized protein</fullName>
    </submittedName>
</protein>
<evidence type="ECO:0000256" key="1">
    <source>
        <dbReference type="SAM" id="MobiDB-lite"/>
    </source>
</evidence>
<feature type="region of interest" description="Disordered" evidence="1">
    <location>
        <begin position="1"/>
        <end position="35"/>
    </location>
</feature>
<keyword evidence="3" id="KW-1185">Reference proteome</keyword>
<dbReference type="EMBL" id="OX459957">
    <property type="protein sequence ID" value="CAI9163813.1"/>
    <property type="molecule type" value="Genomic_DNA"/>
</dbReference>
<reference evidence="2" key="1">
    <citation type="submission" date="2023-04" db="EMBL/GenBank/DDBJ databases">
        <authorList>
            <consortium name="ELIXIR-Norway"/>
        </authorList>
    </citation>
    <scope>NUCLEOTIDE SEQUENCE [LARGE SCALE GENOMIC DNA]</scope>
</reference>
<feature type="compositionally biased region" description="Polar residues" evidence="1">
    <location>
        <begin position="1"/>
        <end position="17"/>
    </location>
</feature>
<sequence length="173" mass="18131">MGGPCPSSSSDIKQLSGTRLEGRGGPLELGRCLPVSHASPEPAGFLSRPVGGRGAPPSSPSCSRSFCPWRDSLATSSAAVQLSDFVATLSPASQALPAPALALGALPGPTHIPSALVCAWLRRATCPPTVHLHSVPSRPRPFTLTFPSLPRPGSSSRLFFRLEFPTSRREWVA</sequence>
<name>A0ABN8YR22_RANTA</name>
<evidence type="ECO:0000313" key="2">
    <source>
        <dbReference type="EMBL" id="CAI9163813.1"/>
    </source>
</evidence>